<dbReference type="PROSITE" id="PS00177">
    <property type="entry name" value="TOPOISOMERASE_II"/>
    <property type="match status" value="1"/>
</dbReference>
<dbReference type="GO" id="GO:0006265">
    <property type="term" value="P:DNA topological change"/>
    <property type="evidence" value="ECO:0007669"/>
    <property type="project" value="UniProtKB-UniRule"/>
</dbReference>
<evidence type="ECO:0000256" key="19">
    <source>
        <dbReference type="RuleBase" id="RU362094"/>
    </source>
</evidence>
<evidence type="ECO:0000256" key="17">
    <source>
        <dbReference type="ARBA" id="ARBA00053943"/>
    </source>
</evidence>
<dbReference type="GO" id="GO:0000819">
    <property type="term" value="P:sister chromatid segregation"/>
    <property type="evidence" value="ECO:0007669"/>
    <property type="project" value="TreeGrafter"/>
</dbReference>
<gene>
    <name evidence="23" type="ORF">DB88DRAFT_489951</name>
</gene>
<evidence type="ECO:0000256" key="11">
    <source>
        <dbReference type="ARBA" id="ARBA00022840"/>
    </source>
</evidence>
<feature type="compositionally biased region" description="Low complexity" evidence="20">
    <location>
        <begin position="1293"/>
        <end position="1307"/>
    </location>
</feature>
<dbReference type="GO" id="GO:0003677">
    <property type="term" value="F:DNA binding"/>
    <property type="evidence" value="ECO:0007669"/>
    <property type="project" value="UniProtKB-UniRule"/>
</dbReference>
<dbReference type="SUPFAM" id="SSF56719">
    <property type="entry name" value="Type II DNA topoisomerase"/>
    <property type="match status" value="1"/>
</dbReference>
<keyword evidence="16" id="KW-0539">Nucleus</keyword>
<dbReference type="GO" id="GO:0046872">
    <property type="term" value="F:metal ion binding"/>
    <property type="evidence" value="ECO:0007669"/>
    <property type="project" value="UniProtKB-KW"/>
</dbReference>
<keyword evidence="12" id="KW-0460">Magnesium</keyword>
<comment type="cofactor">
    <cofactor evidence="3">
        <name>Mg(2+)</name>
        <dbReference type="ChEBI" id="CHEBI:18420"/>
    </cofactor>
</comment>
<dbReference type="InterPro" id="IPR031660">
    <property type="entry name" value="TOPRIM_C"/>
</dbReference>
<dbReference type="Gene3D" id="3.30.1360.40">
    <property type="match status" value="1"/>
</dbReference>
<dbReference type="GO" id="GO:0003918">
    <property type="term" value="F:DNA topoisomerase type II (double strand cut, ATP-hydrolyzing) activity"/>
    <property type="evidence" value="ECO:0007669"/>
    <property type="project" value="UniProtKB-UniRule"/>
</dbReference>
<evidence type="ECO:0000256" key="7">
    <source>
        <dbReference type="ARBA" id="ARBA00012895"/>
    </source>
</evidence>
<dbReference type="InterPro" id="IPR034157">
    <property type="entry name" value="TOPRIM_TopoII"/>
</dbReference>
<sequence length="1492" mass="167353">MSDSESSQDFLLDNDSDSDGYVQPAKVTKAKKPAAAKKTPTDNNKPSKAAKVTKAPAKKAPAKKTPLAPKKQPNDSISEDEDASMVQSSPAKLPRDTDDMDIDDNENVGPKANAPKKTASEMYQKLSQLEHVLKRPDTYIGSVEAVTQPMWVFDSTTNMMVNRNTTFVPGFFKIFDEILVNAADNKINDPTMDTLKIVIDREKCQISVYNNGKGIPVEKHKKEQIMIPELIFGHLLTSSNYDDDQKKLTGGRNGYGAKLTNIYSTEFIVETADKINGLKYKQVFSNNMGKKAEPKISPNPKGEEYTKITFTPDLKRFGMSSIDDDTYALLSKRVYDMAGTVRDIKVFLNNERLKIKNFKQYVEMYLKASTAAQEESGGGAIAKPTVVHEIVNKRWEVAFALSNGEHQQVSFANSIATTKGGTHVEMISTQLANKLLEQIKKKNKAAPVKPFQVKNHMWIFVNALIENPAFDSQTKETLTLKSSAFGSKCELSEDFVKKVSKSGIIDNVLSWARFKQDQIMKKSDGSKRSRISGIVKLEDANNAGGRNASKCTLILTEGDSAKALAVSGLSVVGRDNYGVFPLRGKLLNVRDATHESIVKNVEITQIKQILGLKHNVDYTSTDSLRYGHLMIMTDQDHDGSHIKGLIINFLDHFYPSLLRIPDFLVEFITPIVKTWKGKEELTFYTMPQYEEWKAANNDGRGWQYKYYKGLGTSTSADAKKYFTALERHRLGFEAMKPEERALIDMAFNKKKADDRKEWLRQFKPGTFLDHDVKTLPISDFVNKELILFSMADNIRSIPSVADGLKPGQRKVLYGCFKRNLTKEIKVAQLAGYVSEKTAYHHGEASLTMTIVGLAQNFVGSNNINLLEPNGQFGTRIAGGKDAASARYIFTNIPRITRAIFHPADDAILNYMFEDGAKIEPEYYLPTVPLILINGAEGIGTGWSTNIPNFNPKDVVENLRRMMRGEEPERMNPWFRGFKGSIERIEQDKYKSNGIIEKIDDKIIEITELPVRTWTQNFKEMIEEMTTGTDKVQSSIKDYEEHHTDTTVHFKLHLTEKDMKAAEDEGLEKRFKMSSTFNTSNMVCFDLNGKIKKYSSAEEILIDFYHKRLEYYGLRKQHLADELNRQFERLSNQARFVQMIITKELVVSNKKKSLVVNELRSLKFRPFPKVRKAQEEGETEAALEDEEDEGSDNDFDYLLGMAIWSLTAEKVEKLLNERDAKEQELVELLKLTPQIIWNRDLDNFLAEWELVLEADVQAAKGAKPKTKAAIKAAEKKKRREAGDDSDESDDFKPTKAASKPRAAPKPKANIVKRSPSKASPVKRDSAVVSDASDIDVKPPAKKVAVQKSKPAPKAKIITKMDLDDSDDDVYNIPAAKATGKAAPKAKPKTKPKEETQANDDIDDVPVKPKAKPAVNKKAIESSEESDYDVLTRPAKKTAPKKSKKVESASEDDFEVDDDFVPPPRAAVTARAGRTAAKKATAYVEMSDLDDDDE</sequence>
<dbReference type="PRINTS" id="PR00418">
    <property type="entry name" value="TPI2FAMILY"/>
</dbReference>
<dbReference type="CDD" id="cd03481">
    <property type="entry name" value="TopoIIA_Trans_ScTopoIIA"/>
    <property type="match status" value="1"/>
</dbReference>
<feature type="region of interest" description="Disordered" evidence="20">
    <location>
        <begin position="1372"/>
        <end position="1492"/>
    </location>
</feature>
<feature type="compositionally biased region" description="Low complexity" evidence="20">
    <location>
        <begin position="1464"/>
        <end position="1480"/>
    </location>
</feature>
<dbReference type="EC" id="5.6.2.2" evidence="7 19"/>
<keyword evidence="15 18" id="KW-0413">Isomerase</keyword>
<dbReference type="InterPro" id="IPR020568">
    <property type="entry name" value="Ribosomal_Su5_D2-typ_SF"/>
</dbReference>
<reference evidence="23" key="1">
    <citation type="submission" date="2023-02" db="EMBL/GenBank/DDBJ databases">
        <title>Identification and recombinant expression of a fungal hydrolase from Papiliotrema laurentii that hydrolyzes apple cutin and clears colloidal polyester polyurethane.</title>
        <authorList>
            <consortium name="DOE Joint Genome Institute"/>
            <person name="Roman V.A."/>
            <person name="Bojanowski C."/>
            <person name="Crable B.R."/>
            <person name="Wagner D.N."/>
            <person name="Hung C.S."/>
            <person name="Nadeau L.J."/>
            <person name="Schratz L."/>
            <person name="Haridas S."/>
            <person name="Pangilinan J."/>
            <person name="Lipzen A."/>
            <person name="Na H."/>
            <person name="Yan M."/>
            <person name="Ng V."/>
            <person name="Grigoriev I.V."/>
            <person name="Spatafora J.W."/>
            <person name="Barlow D."/>
            <person name="Biffinger J."/>
            <person name="Kelley-Loughnane N."/>
            <person name="Varaljay V.A."/>
            <person name="Crookes-Goodson W.J."/>
        </authorList>
    </citation>
    <scope>NUCLEOTIDE SEQUENCE</scope>
    <source>
        <strain evidence="23">5307AH</strain>
    </source>
</reference>
<dbReference type="InterPro" id="IPR006171">
    <property type="entry name" value="TOPRIM_dom"/>
</dbReference>
<dbReference type="InterPro" id="IPR050634">
    <property type="entry name" value="DNA_Topoisomerase_II"/>
</dbReference>
<evidence type="ECO:0000256" key="5">
    <source>
        <dbReference type="ARBA" id="ARBA00004642"/>
    </source>
</evidence>
<dbReference type="PROSITE" id="PS52040">
    <property type="entry name" value="TOPO_IIA"/>
    <property type="match status" value="1"/>
</dbReference>
<comment type="function">
    <text evidence="17 19">Control of topological states of DNA by transient breakage and subsequent rejoining of DNA strands. Topoisomerase II makes double-strand breaks.</text>
</comment>
<evidence type="ECO:0000256" key="6">
    <source>
        <dbReference type="ARBA" id="ARBA00011080"/>
    </source>
</evidence>
<dbReference type="InterPro" id="IPR013506">
    <property type="entry name" value="Topo_IIA_bsu_dom2"/>
</dbReference>
<keyword evidence="10 19" id="KW-0547">Nucleotide-binding</keyword>
<evidence type="ECO:0000256" key="18">
    <source>
        <dbReference type="PROSITE-ProRule" id="PRU01384"/>
    </source>
</evidence>
<dbReference type="InterPro" id="IPR013758">
    <property type="entry name" value="Topo_IIA_A/C_ab"/>
</dbReference>
<comment type="catalytic activity">
    <reaction evidence="1 18 19">
        <text>ATP-dependent breakage, passage and rejoining of double-stranded DNA.</text>
        <dbReference type="EC" id="5.6.2.2"/>
    </reaction>
</comment>
<evidence type="ECO:0000256" key="15">
    <source>
        <dbReference type="ARBA" id="ARBA00023235"/>
    </source>
</evidence>
<evidence type="ECO:0000256" key="13">
    <source>
        <dbReference type="ARBA" id="ARBA00023029"/>
    </source>
</evidence>
<keyword evidence="24" id="KW-1185">Reference proteome</keyword>
<keyword evidence="14 18" id="KW-0238">DNA-binding</keyword>
<feature type="region of interest" description="Disordered" evidence="20">
    <location>
        <begin position="1261"/>
        <end position="1358"/>
    </location>
</feature>
<feature type="compositionally biased region" description="Low complexity" evidence="20">
    <location>
        <begin position="1372"/>
        <end position="1381"/>
    </location>
</feature>
<dbReference type="FunFam" id="3.30.565.10:FF:000004">
    <property type="entry name" value="DNA topoisomerase 2"/>
    <property type="match status" value="1"/>
</dbReference>
<evidence type="ECO:0000256" key="1">
    <source>
        <dbReference type="ARBA" id="ARBA00000185"/>
    </source>
</evidence>
<feature type="domain" description="Topo IIA-type catalytic" evidence="22">
    <location>
        <begin position="797"/>
        <end position="1240"/>
    </location>
</feature>
<dbReference type="Gene3D" id="3.30.1490.30">
    <property type="match status" value="1"/>
</dbReference>
<dbReference type="PRINTS" id="PR01158">
    <property type="entry name" value="TOPISMRASEII"/>
</dbReference>
<protein>
    <recommendedName>
        <fullName evidence="8 19">DNA topoisomerase 2</fullName>
        <ecNumber evidence="7 19">5.6.2.2</ecNumber>
    </recommendedName>
</protein>
<dbReference type="FunFam" id="3.40.50.670:FF:000001">
    <property type="entry name" value="DNA topoisomerase 2"/>
    <property type="match status" value="2"/>
</dbReference>
<dbReference type="FunFam" id="3.30.1490.30:FF:000001">
    <property type="entry name" value="DNA topoisomerase 2"/>
    <property type="match status" value="1"/>
</dbReference>
<dbReference type="InterPro" id="IPR014721">
    <property type="entry name" value="Ribsml_uS5_D2-typ_fold_subgr"/>
</dbReference>
<dbReference type="Pfam" id="PF02518">
    <property type="entry name" value="HATPase_c"/>
    <property type="match status" value="1"/>
</dbReference>
<evidence type="ECO:0000313" key="24">
    <source>
        <dbReference type="Proteomes" id="UP001182556"/>
    </source>
</evidence>
<evidence type="ECO:0000313" key="23">
    <source>
        <dbReference type="EMBL" id="KAK1924337.1"/>
    </source>
</evidence>
<dbReference type="PROSITE" id="PS50880">
    <property type="entry name" value="TOPRIM"/>
    <property type="match status" value="1"/>
</dbReference>
<dbReference type="FunFam" id="3.30.1360.40:FF:000003">
    <property type="entry name" value="DNA topoisomerase 2"/>
    <property type="match status" value="1"/>
</dbReference>
<feature type="compositionally biased region" description="Low complexity" evidence="20">
    <location>
        <begin position="1340"/>
        <end position="1354"/>
    </location>
</feature>
<dbReference type="GO" id="GO:0005654">
    <property type="term" value="C:nucleoplasm"/>
    <property type="evidence" value="ECO:0007669"/>
    <property type="project" value="UniProtKB-SubCell"/>
</dbReference>
<evidence type="ECO:0000256" key="3">
    <source>
        <dbReference type="ARBA" id="ARBA00001946"/>
    </source>
</evidence>
<evidence type="ECO:0000256" key="2">
    <source>
        <dbReference type="ARBA" id="ARBA00001913"/>
    </source>
</evidence>
<feature type="region of interest" description="Disordered" evidence="20">
    <location>
        <begin position="1"/>
        <end position="117"/>
    </location>
</feature>
<name>A0AAD9CZH9_PAPLA</name>
<dbReference type="Gene3D" id="3.90.199.10">
    <property type="entry name" value="Topoisomerase II, domain 5"/>
    <property type="match status" value="1"/>
</dbReference>
<evidence type="ECO:0000256" key="16">
    <source>
        <dbReference type="ARBA" id="ARBA00023242"/>
    </source>
</evidence>
<dbReference type="PANTHER" id="PTHR10169">
    <property type="entry name" value="DNA TOPOISOMERASE/GYRASE"/>
    <property type="match status" value="1"/>
</dbReference>
<dbReference type="EMBL" id="JAODAN010000005">
    <property type="protein sequence ID" value="KAK1924337.1"/>
    <property type="molecule type" value="Genomic_DNA"/>
</dbReference>
<dbReference type="SUPFAM" id="SSF55874">
    <property type="entry name" value="ATPase domain of HSP90 chaperone/DNA topoisomerase II/histidine kinase"/>
    <property type="match status" value="1"/>
</dbReference>
<dbReference type="SUPFAM" id="SSF54211">
    <property type="entry name" value="Ribosomal protein S5 domain 2-like"/>
    <property type="match status" value="1"/>
</dbReference>
<dbReference type="SMART" id="SM00434">
    <property type="entry name" value="TOP4c"/>
    <property type="match status" value="1"/>
</dbReference>
<dbReference type="Pfam" id="PF08070">
    <property type="entry name" value="DTHCT"/>
    <property type="match status" value="1"/>
</dbReference>
<dbReference type="InterPro" id="IPR002205">
    <property type="entry name" value="Topo_IIA_dom_A"/>
</dbReference>
<dbReference type="Pfam" id="PF01751">
    <property type="entry name" value="Toprim"/>
    <property type="match status" value="1"/>
</dbReference>
<dbReference type="InterPro" id="IPR001241">
    <property type="entry name" value="Topo_IIA"/>
</dbReference>
<evidence type="ECO:0000259" key="22">
    <source>
        <dbReference type="PROSITE" id="PS52040"/>
    </source>
</evidence>
<evidence type="ECO:0000256" key="9">
    <source>
        <dbReference type="ARBA" id="ARBA00022723"/>
    </source>
</evidence>
<evidence type="ECO:0000256" key="14">
    <source>
        <dbReference type="ARBA" id="ARBA00023125"/>
    </source>
</evidence>
<comment type="subunit">
    <text evidence="19">Homodimer.</text>
</comment>
<dbReference type="InterPro" id="IPR013759">
    <property type="entry name" value="Topo_IIA_B_C"/>
</dbReference>
<keyword evidence="9" id="KW-0479">Metal-binding</keyword>
<dbReference type="GO" id="GO:0000712">
    <property type="term" value="P:resolution of meiotic recombination intermediates"/>
    <property type="evidence" value="ECO:0007669"/>
    <property type="project" value="TreeGrafter"/>
</dbReference>
<dbReference type="GO" id="GO:0005730">
    <property type="term" value="C:nucleolus"/>
    <property type="evidence" value="ECO:0007669"/>
    <property type="project" value="UniProtKB-SubCell"/>
</dbReference>
<dbReference type="SMART" id="SM00433">
    <property type="entry name" value="TOP2c"/>
    <property type="match status" value="1"/>
</dbReference>
<dbReference type="InterPro" id="IPR036890">
    <property type="entry name" value="HATPase_C_sf"/>
</dbReference>
<dbReference type="Gene3D" id="3.30.565.10">
    <property type="entry name" value="Histidine kinase-like ATPase, C-terminal domain"/>
    <property type="match status" value="1"/>
</dbReference>
<dbReference type="InterPro" id="IPR013757">
    <property type="entry name" value="Topo_IIA_A_a_sf"/>
</dbReference>
<evidence type="ECO:0000256" key="12">
    <source>
        <dbReference type="ARBA" id="ARBA00022842"/>
    </source>
</evidence>
<evidence type="ECO:0000259" key="21">
    <source>
        <dbReference type="PROSITE" id="PS50880"/>
    </source>
</evidence>
<dbReference type="GO" id="GO:0005524">
    <property type="term" value="F:ATP binding"/>
    <property type="evidence" value="ECO:0007669"/>
    <property type="project" value="UniProtKB-UniRule"/>
</dbReference>
<dbReference type="CDD" id="cd16930">
    <property type="entry name" value="HATPase_TopII-like"/>
    <property type="match status" value="1"/>
</dbReference>
<dbReference type="Pfam" id="PF00521">
    <property type="entry name" value="DNA_topoisoIV"/>
    <property type="match status" value="1"/>
</dbReference>
<comment type="cofactor">
    <cofactor evidence="2">
        <name>Ca(2+)</name>
        <dbReference type="ChEBI" id="CHEBI:29108"/>
    </cofactor>
</comment>
<dbReference type="FunFam" id="3.90.199.10:FF:000002">
    <property type="entry name" value="DNA topoisomerase 2"/>
    <property type="match status" value="1"/>
</dbReference>
<dbReference type="PANTHER" id="PTHR10169:SF38">
    <property type="entry name" value="DNA TOPOISOMERASE 2"/>
    <property type="match status" value="1"/>
</dbReference>
<feature type="compositionally biased region" description="Acidic residues" evidence="20">
    <location>
        <begin position="1175"/>
        <end position="1190"/>
    </location>
</feature>
<comment type="subcellular location">
    <subcellularLocation>
        <location evidence="4">Nucleus</location>
        <location evidence="4">Nucleolus</location>
    </subcellularLocation>
    <subcellularLocation>
        <location evidence="5">Nucleus</location>
        <location evidence="5">Nucleoplasm</location>
    </subcellularLocation>
</comment>
<dbReference type="Pfam" id="PF00204">
    <property type="entry name" value="DNA_gyraseB"/>
    <property type="match status" value="1"/>
</dbReference>
<dbReference type="Gene3D" id="3.30.230.10">
    <property type="match status" value="1"/>
</dbReference>
<organism evidence="23 24">
    <name type="scientific">Papiliotrema laurentii</name>
    <name type="common">Cryptococcus laurentii</name>
    <dbReference type="NCBI Taxonomy" id="5418"/>
    <lineage>
        <taxon>Eukaryota</taxon>
        <taxon>Fungi</taxon>
        <taxon>Dikarya</taxon>
        <taxon>Basidiomycota</taxon>
        <taxon>Agaricomycotina</taxon>
        <taxon>Tremellomycetes</taxon>
        <taxon>Tremellales</taxon>
        <taxon>Rhynchogastremaceae</taxon>
        <taxon>Papiliotrema</taxon>
    </lineage>
</organism>
<dbReference type="CDD" id="cd03365">
    <property type="entry name" value="TOPRIM_TopoIIA"/>
    <property type="match status" value="1"/>
</dbReference>
<dbReference type="Proteomes" id="UP001182556">
    <property type="component" value="Unassembled WGS sequence"/>
</dbReference>
<dbReference type="Gene3D" id="3.40.50.670">
    <property type="match status" value="1"/>
</dbReference>
<evidence type="ECO:0000256" key="8">
    <source>
        <dbReference type="ARBA" id="ARBA00019635"/>
    </source>
</evidence>
<dbReference type="Pfam" id="PF16898">
    <property type="entry name" value="TOPRIM_C"/>
    <property type="match status" value="1"/>
</dbReference>
<dbReference type="InterPro" id="IPR001154">
    <property type="entry name" value="TopoII_euk"/>
</dbReference>
<keyword evidence="11 19" id="KW-0067">ATP-binding</keyword>
<feature type="region of interest" description="Disordered" evidence="20">
    <location>
        <begin position="1170"/>
        <end position="1190"/>
    </location>
</feature>
<dbReference type="InterPro" id="IPR003594">
    <property type="entry name" value="HATPase_dom"/>
</dbReference>
<feature type="domain" description="Toprim" evidence="21">
    <location>
        <begin position="551"/>
        <end position="665"/>
    </location>
</feature>
<dbReference type="InterPro" id="IPR012542">
    <property type="entry name" value="DTHCT"/>
</dbReference>
<evidence type="ECO:0000256" key="4">
    <source>
        <dbReference type="ARBA" id="ARBA00004604"/>
    </source>
</evidence>
<dbReference type="InterPro" id="IPR018522">
    <property type="entry name" value="TopoIIA_CS"/>
</dbReference>
<dbReference type="Gene3D" id="1.10.268.10">
    <property type="entry name" value="Topoisomerase, domain 3"/>
    <property type="match status" value="1"/>
</dbReference>
<accession>A0AAD9CZH9</accession>
<feature type="compositionally biased region" description="Low complexity" evidence="20">
    <location>
        <begin position="46"/>
        <end position="55"/>
    </location>
</feature>
<evidence type="ECO:0000256" key="20">
    <source>
        <dbReference type="SAM" id="MobiDB-lite"/>
    </source>
</evidence>
<feature type="active site" description="O-(5'-phospho-DNA)-tyrosine intermediate" evidence="18">
    <location>
        <position position="887"/>
    </location>
</feature>
<evidence type="ECO:0000256" key="10">
    <source>
        <dbReference type="ARBA" id="ARBA00022741"/>
    </source>
</evidence>
<dbReference type="FunFam" id="3.30.230.10:FF:000008">
    <property type="entry name" value="DNA topoisomerase 2"/>
    <property type="match status" value="1"/>
</dbReference>
<proteinExistence type="inferred from homology"/>
<feature type="compositionally biased region" description="Basic residues" evidence="20">
    <location>
        <begin position="1432"/>
        <end position="1442"/>
    </location>
</feature>
<dbReference type="CDD" id="cd00187">
    <property type="entry name" value="TOP4c"/>
    <property type="match status" value="1"/>
</dbReference>
<dbReference type="InterPro" id="IPR013760">
    <property type="entry name" value="Topo_IIA-like_dom_sf"/>
</dbReference>
<comment type="similarity">
    <text evidence="6 19">Belongs to the type II topoisomerase family.</text>
</comment>
<feature type="compositionally biased region" description="Acidic residues" evidence="20">
    <location>
        <begin position="1447"/>
        <end position="1458"/>
    </location>
</feature>
<feature type="compositionally biased region" description="Basic residues" evidence="20">
    <location>
        <begin position="1261"/>
        <end position="1278"/>
    </location>
</feature>
<keyword evidence="13 18" id="KW-0799">Topoisomerase</keyword>
<comment type="caution">
    <text evidence="23">The sequence shown here is derived from an EMBL/GenBank/DDBJ whole genome shotgun (WGS) entry which is preliminary data.</text>
</comment>